<dbReference type="HOGENOM" id="CLU_732933_0_0_4"/>
<name>U5N7F4_9BURK</name>
<dbReference type="SUPFAM" id="SSF51445">
    <property type="entry name" value="(Trans)glycosidases"/>
    <property type="match status" value="1"/>
</dbReference>
<accession>U5N7F4</accession>
<evidence type="ECO:0000313" key="1">
    <source>
        <dbReference type="EMBL" id="AGX87446.1"/>
    </source>
</evidence>
<dbReference type="PANTHER" id="PTHR12631">
    <property type="entry name" value="ALPHA-L-IDURONIDASE"/>
    <property type="match status" value="1"/>
</dbReference>
<organism evidence="1 2">
    <name type="scientific">Candidatus Symbiobacter mobilis CR</name>
    <dbReference type="NCBI Taxonomy" id="946483"/>
    <lineage>
        <taxon>Bacteria</taxon>
        <taxon>Pseudomonadati</taxon>
        <taxon>Pseudomonadota</taxon>
        <taxon>Betaproteobacteria</taxon>
        <taxon>Burkholderiales</taxon>
        <taxon>Comamonadaceae</taxon>
    </lineage>
</organism>
<evidence type="ECO:0000313" key="2">
    <source>
        <dbReference type="Proteomes" id="UP000017184"/>
    </source>
</evidence>
<keyword evidence="2" id="KW-1185">Reference proteome</keyword>
<keyword evidence="1" id="KW-0378">Hydrolase</keyword>
<gene>
    <name evidence="1" type="ORF">Cenrod_1359</name>
</gene>
<dbReference type="STRING" id="946483.Cenrod_1359"/>
<dbReference type="InterPro" id="IPR051923">
    <property type="entry name" value="Glycosyl_Hydrolase_39"/>
</dbReference>
<dbReference type="InterPro" id="IPR017853">
    <property type="entry name" value="GH"/>
</dbReference>
<dbReference type="eggNOG" id="COG3664">
    <property type="taxonomic scope" value="Bacteria"/>
</dbReference>
<dbReference type="PANTHER" id="PTHR12631:SF10">
    <property type="entry name" value="BETA-XYLOSIDASE-LIKE PROTEIN-RELATED"/>
    <property type="match status" value="1"/>
</dbReference>
<dbReference type="Proteomes" id="UP000017184">
    <property type="component" value="Chromosome"/>
</dbReference>
<dbReference type="EMBL" id="CP004885">
    <property type="protein sequence ID" value="AGX87446.1"/>
    <property type="molecule type" value="Genomic_DNA"/>
</dbReference>
<keyword evidence="1" id="KW-0326">Glycosidase</keyword>
<dbReference type="AlphaFoldDB" id="U5N7F4"/>
<dbReference type="GO" id="GO:0004553">
    <property type="term" value="F:hydrolase activity, hydrolyzing O-glycosyl compounds"/>
    <property type="evidence" value="ECO:0007669"/>
    <property type="project" value="TreeGrafter"/>
</dbReference>
<dbReference type="Gene3D" id="3.20.20.80">
    <property type="entry name" value="Glycosidases"/>
    <property type="match status" value="1"/>
</dbReference>
<protein>
    <submittedName>
        <fullName evidence="1">Glycosidase-like protein</fullName>
    </submittedName>
</protein>
<reference evidence="1 2" key="1">
    <citation type="journal article" date="2013" name="Genome Biol.">
        <title>Genomic analysis reveals key aspects of prokaryotic symbiosis in the phototrophic consortium "Chlorochromatium aggregatum".</title>
        <authorList>
            <person name="Liu Z."/>
            <person name="Muller J."/>
            <person name="Li T."/>
            <person name="Alvey R.M."/>
            <person name="Vogl K."/>
            <person name="Frigaard N.U."/>
            <person name="Rockwell N.C."/>
            <person name="Boyd E.S."/>
            <person name="Tomsho L.P."/>
            <person name="Schuster S.C."/>
            <person name="Henke P."/>
            <person name="Rohde M."/>
            <person name="Overmann J."/>
            <person name="Bryant D.A."/>
        </authorList>
    </citation>
    <scope>NUCLEOTIDE SEQUENCE [LARGE SCALE GENOMIC DNA]</scope>
    <source>
        <strain evidence="1">CR</strain>
    </source>
</reference>
<dbReference type="KEGG" id="cbx:Cenrod_1359"/>
<proteinExistence type="predicted"/>
<sequence>MAAAVGCGIGCSAASSAKDAMGPIPLSYFGLHLHRADRGTAWPNVPFGSWRLWDAGVTWAYLEPKKAYWDFSRLDRYVAMASIANVDIVLPLGASPQWASARPYEPSAYQPGWAAEPAQIEDWIRYVQVIGNRYRGRIRHYEIWNEPSDKAHFSGDIDAIVRLTCEAKRVLHQIDPTIAVVSAASAGGGKHIEYLDRYLAAGANKCVDIVAHHFYVFRQGPEAMVPFIRQVRQVMEKNGVGDKPLWNTETGWWLANGDGTPDHPMVAKGGWKKLEWSQESGDVLERALMLARAEGVERFYWYGWDNQYGLGMIEPTSGKPKPIVDRWRSVVQELQGATGLRCSQRGREWTCSYTRRDGRLQQRTWLMP</sequence>